<dbReference type="AlphaFoldDB" id="A0A8S1HHD5"/>
<organism evidence="2 3">
    <name type="scientific">Caenorhabditis auriculariae</name>
    <dbReference type="NCBI Taxonomy" id="2777116"/>
    <lineage>
        <taxon>Eukaryota</taxon>
        <taxon>Metazoa</taxon>
        <taxon>Ecdysozoa</taxon>
        <taxon>Nematoda</taxon>
        <taxon>Chromadorea</taxon>
        <taxon>Rhabditida</taxon>
        <taxon>Rhabditina</taxon>
        <taxon>Rhabditomorpha</taxon>
        <taxon>Rhabditoidea</taxon>
        <taxon>Rhabditidae</taxon>
        <taxon>Peloderinae</taxon>
        <taxon>Caenorhabditis</taxon>
    </lineage>
</organism>
<proteinExistence type="predicted"/>
<sequence>MKVPCAIVELVSDFSGLNRTPDFKQVRTTTPCSGEQLKRADSSTVSEGSAAAGRRHSINIAVGVDQVPVVQCEKADPKQRGRSGSIAVMSDAENAKFLKASSARRQSDPCISHVASSTSLKEKLNKMKRQSTTESDNEIREEEEEDNTPAAECRSVGSYQVV</sequence>
<gene>
    <name evidence="2" type="ORF">CAUJ_LOCUS9737</name>
</gene>
<feature type="region of interest" description="Disordered" evidence="1">
    <location>
        <begin position="99"/>
        <end position="162"/>
    </location>
</feature>
<protein>
    <submittedName>
        <fullName evidence="2">Uncharacterized protein</fullName>
    </submittedName>
</protein>
<evidence type="ECO:0000313" key="2">
    <source>
        <dbReference type="EMBL" id="CAD6193818.1"/>
    </source>
</evidence>
<feature type="compositionally biased region" description="Acidic residues" evidence="1">
    <location>
        <begin position="135"/>
        <end position="147"/>
    </location>
</feature>
<dbReference type="Proteomes" id="UP000835052">
    <property type="component" value="Unassembled WGS sequence"/>
</dbReference>
<comment type="caution">
    <text evidence="2">The sequence shown here is derived from an EMBL/GenBank/DDBJ whole genome shotgun (WGS) entry which is preliminary data.</text>
</comment>
<dbReference type="EMBL" id="CAJGYM010000039">
    <property type="protein sequence ID" value="CAD6193818.1"/>
    <property type="molecule type" value="Genomic_DNA"/>
</dbReference>
<dbReference type="OrthoDB" id="5875220at2759"/>
<keyword evidence="3" id="KW-1185">Reference proteome</keyword>
<evidence type="ECO:0000313" key="3">
    <source>
        <dbReference type="Proteomes" id="UP000835052"/>
    </source>
</evidence>
<accession>A0A8S1HHD5</accession>
<reference evidence="2" key="1">
    <citation type="submission" date="2020-10" db="EMBL/GenBank/DDBJ databases">
        <authorList>
            <person name="Kikuchi T."/>
        </authorList>
    </citation>
    <scope>NUCLEOTIDE SEQUENCE</scope>
    <source>
        <strain evidence="2">NKZ352</strain>
    </source>
</reference>
<evidence type="ECO:0000256" key="1">
    <source>
        <dbReference type="SAM" id="MobiDB-lite"/>
    </source>
</evidence>
<dbReference type="PANTHER" id="PTHR37440">
    <property type="entry name" value="PROTEIN CBG17852-RELATED"/>
    <property type="match status" value="1"/>
</dbReference>
<name>A0A8S1HHD5_9PELO</name>